<dbReference type="Proteomes" id="UP000237271">
    <property type="component" value="Unassembled WGS sequence"/>
</dbReference>
<dbReference type="InterPro" id="IPR021109">
    <property type="entry name" value="Peptidase_aspartic_dom_sf"/>
</dbReference>
<reference evidence="1 2" key="1">
    <citation type="journal article" date="2017" name="Genome Biol. Evol.">
        <title>Phytophthora megakarya and P. palmivora, closely related causal agents of cacao black pod rot, underwent increases in genome sizes and gene numbers by different mechanisms.</title>
        <authorList>
            <person name="Ali S.S."/>
            <person name="Shao J."/>
            <person name="Lary D.J."/>
            <person name="Kronmiller B."/>
            <person name="Shen D."/>
            <person name="Strem M.D."/>
            <person name="Amoako-Attah I."/>
            <person name="Akrofi A.Y."/>
            <person name="Begoude B.A."/>
            <person name="Ten Hoopen G.M."/>
            <person name="Coulibaly K."/>
            <person name="Kebe B.I."/>
            <person name="Melnick R.L."/>
            <person name="Guiltinan M.J."/>
            <person name="Tyler B.M."/>
            <person name="Meinhardt L.W."/>
            <person name="Bailey B.A."/>
        </authorList>
    </citation>
    <scope>NUCLEOTIDE SEQUENCE [LARGE SCALE GENOMIC DNA]</scope>
    <source>
        <strain evidence="2">sbr112.9</strain>
    </source>
</reference>
<organism evidence="1 2">
    <name type="scientific">Phytophthora palmivora</name>
    <dbReference type="NCBI Taxonomy" id="4796"/>
    <lineage>
        <taxon>Eukaryota</taxon>
        <taxon>Sar</taxon>
        <taxon>Stramenopiles</taxon>
        <taxon>Oomycota</taxon>
        <taxon>Peronosporomycetes</taxon>
        <taxon>Peronosporales</taxon>
        <taxon>Peronosporaceae</taxon>
        <taxon>Phytophthora</taxon>
    </lineage>
</organism>
<dbReference type="EMBL" id="NCKW01017041">
    <property type="protein sequence ID" value="POM59724.1"/>
    <property type="molecule type" value="Genomic_DNA"/>
</dbReference>
<name>A0A2P4X2F3_9STRA</name>
<sequence length="342" mass="36900">MSKSSWGSVGAHHRWLVPESLNALETRTSSGGLLVVHESSMMGRRRTLLDARRSHGKATSYRRFAESEGRGQVSVRLADGTVCTWDRMDLAVKFEDFDSTDSLLVLDMDKHDLILGMPWLANHEPWINWRGKAIGASRPRSPTELWWVCSHLCPGLGRQRGSPKNVYTSEEVMGVADTNEGVAMILSTGHEAQNHCQACGFAATASPNAESRRAAGNIGPQAAEAAEESADGVSCVGNIGPQAAEAAEEDAESASDFHARSKKIESAICVSSVGNRVPRGVKKTSTSAEVSVNRATAEEQCHVFDGVSGRQVKPDTVHLEALPEVPALLKLEELSMKTSWPS</sequence>
<dbReference type="Gene3D" id="2.40.70.10">
    <property type="entry name" value="Acid Proteases"/>
    <property type="match status" value="1"/>
</dbReference>
<accession>A0A2P4X2F3</accession>
<dbReference type="AlphaFoldDB" id="A0A2P4X2F3"/>
<evidence type="ECO:0000313" key="1">
    <source>
        <dbReference type="EMBL" id="POM59724.1"/>
    </source>
</evidence>
<protein>
    <submittedName>
        <fullName evidence="1">Gag protein</fullName>
    </submittedName>
</protein>
<keyword evidence="2" id="KW-1185">Reference proteome</keyword>
<dbReference type="CDD" id="cd00303">
    <property type="entry name" value="retropepsin_like"/>
    <property type="match status" value="1"/>
</dbReference>
<comment type="caution">
    <text evidence="1">The sequence shown here is derived from an EMBL/GenBank/DDBJ whole genome shotgun (WGS) entry which is preliminary data.</text>
</comment>
<evidence type="ECO:0000313" key="2">
    <source>
        <dbReference type="Proteomes" id="UP000237271"/>
    </source>
</evidence>
<proteinExistence type="predicted"/>
<gene>
    <name evidence="1" type="ORF">PHPALM_31498</name>
</gene>